<name>A0ABD5SMP1_9EURY</name>
<protein>
    <submittedName>
        <fullName evidence="1">Uncharacterized protein</fullName>
    </submittedName>
</protein>
<dbReference type="EMBL" id="JBHSWV010000188">
    <property type="protein sequence ID" value="MFC6765794.1"/>
    <property type="molecule type" value="Genomic_DNA"/>
</dbReference>
<comment type="caution">
    <text evidence="1">The sequence shown here is derived from an EMBL/GenBank/DDBJ whole genome shotgun (WGS) entry which is preliminary data.</text>
</comment>
<evidence type="ECO:0000313" key="2">
    <source>
        <dbReference type="Proteomes" id="UP001596383"/>
    </source>
</evidence>
<gene>
    <name evidence="1" type="ORF">ACFQE6_12570</name>
</gene>
<reference evidence="1 2" key="1">
    <citation type="journal article" date="2019" name="Int. J. Syst. Evol. Microbiol.">
        <title>The Global Catalogue of Microorganisms (GCM) 10K type strain sequencing project: providing services to taxonomists for standard genome sequencing and annotation.</title>
        <authorList>
            <consortium name="The Broad Institute Genomics Platform"/>
            <consortium name="The Broad Institute Genome Sequencing Center for Infectious Disease"/>
            <person name="Wu L."/>
            <person name="Ma J."/>
        </authorList>
    </citation>
    <scope>NUCLEOTIDE SEQUENCE [LARGE SCALE GENOMIC DNA]</scope>
    <source>
        <strain evidence="1 2">LMG 29247</strain>
    </source>
</reference>
<evidence type="ECO:0000313" key="1">
    <source>
        <dbReference type="EMBL" id="MFC6765794.1"/>
    </source>
</evidence>
<organism evidence="1 2">
    <name type="scientific">Natrinema soli</name>
    <dbReference type="NCBI Taxonomy" id="1930624"/>
    <lineage>
        <taxon>Archaea</taxon>
        <taxon>Methanobacteriati</taxon>
        <taxon>Methanobacteriota</taxon>
        <taxon>Stenosarchaea group</taxon>
        <taxon>Halobacteria</taxon>
        <taxon>Halobacteriales</taxon>
        <taxon>Natrialbaceae</taxon>
        <taxon>Natrinema</taxon>
    </lineage>
</organism>
<dbReference type="AlphaFoldDB" id="A0ABD5SMP1"/>
<dbReference type="Proteomes" id="UP001596383">
    <property type="component" value="Unassembled WGS sequence"/>
</dbReference>
<dbReference type="RefSeq" id="WP_273738803.1">
    <property type="nucleotide sequence ID" value="NZ_JAQIVI010000188.1"/>
</dbReference>
<sequence length="131" mass="14184">MDTSSAIGDSADESSFSAATGVFQVSSALRSTVGSFPDRDHFSRAPLASDWTISASSASPLAVERSSSDARVLIADPPACFERRAYTSDRDDEARRRGHRTVRTRRIRRGGASRTIVLAIGARAYVPVFIY</sequence>
<accession>A0ABD5SMP1</accession>
<keyword evidence="2" id="KW-1185">Reference proteome</keyword>
<proteinExistence type="predicted"/>